<gene>
    <name evidence="2" type="ORF">HETIRDRAFT_452225</name>
</gene>
<keyword evidence="1" id="KW-0732">Signal</keyword>
<name>W4K4C3_HETIT</name>
<dbReference type="EMBL" id="KI925459">
    <property type="protein sequence ID" value="ETW80688.1"/>
    <property type="molecule type" value="Genomic_DNA"/>
</dbReference>
<evidence type="ECO:0000313" key="3">
    <source>
        <dbReference type="Proteomes" id="UP000030671"/>
    </source>
</evidence>
<dbReference type="InParanoid" id="W4K4C3"/>
<protein>
    <submittedName>
        <fullName evidence="2">Uncharacterized protein</fullName>
    </submittedName>
</protein>
<sequence length="70" mass="7653">MRSSIILPALFALSYSMLALALPVSHVNTLTDPYAHTLSSMNSPPTLFGRQMIRPDWRNAVAPAAVGERE</sequence>
<reference evidence="2 3" key="1">
    <citation type="journal article" date="2012" name="New Phytol.">
        <title>Insight into trade-off between wood decay and parasitism from the genome of a fungal forest pathogen.</title>
        <authorList>
            <person name="Olson A."/>
            <person name="Aerts A."/>
            <person name="Asiegbu F."/>
            <person name="Belbahri L."/>
            <person name="Bouzid O."/>
            <person name="Broberg A."/>
            <person name="Canback B."/>
            <person name="Coutinho P.M."/>
            <person name="Cullen D."/>
            <person name="Dalman K."/>
            <person name="Deflorio G."/>
            <person name="van Diepen L.T."/>
            <person name="Dunand C."/>
            <person name="Duplessis S."/>
            <person name="Durling M."/>
            <person name="Gonthier P."/>
            <person name="Grimwood J."/>
            <person name="Fossdal C.G."/>
            <person name="Hansson D."/>
            <person name="Henrissat B."/>
            <person name="Hietala A."/>
            <person name="Himmelstrand K."/>
            <person name="Hoffmeister D."/>
            <person name="Hogberg N."/>
            <person name="James T.Y."/>
            <person name="Karlsson M."/>
            <person name="Kohler A."/>
            <person name="Kues U."/>
            <person name="Lee Y.H."/>
            <person name="Lin Y.C."/>
            <person name="Lind M."/>
            <person name="Lindquist E."/>
            <person name="Lombard V."/>
            <person name="Lucas S."/>
            <person name="Lunden K."/>
            <person name="Morin E."/>
            <person name="Murat C."/>
            <person name="Park J."/>
            <person name="Raffaello T."/>
            <person name="Rouze P."/>
            <person name="Salamov A."/>
            <person name="Schmutz J."/>
            <person name="Solheim H."/>
            <person name="Stahlberg J."/>
            <person name="Velez H."/>
            <person name="de Vries R.P."/>
            <person name="Wiebenga A."/>
            <person name="Woodward S."/>
            <person name="Yakovlev I."/>
            <person name="Garbelotto M."/>
            <person name="Martin F."/>
            <person name="Grigoriev I.V."/>
            <person name="Stenlid J."/>
        </authorList>
    </citation>
    <scope>NUCLEOTIDE SEQUENCE [LARGE SCALE GENOMIC DNA]</scope>
    <source>
        <strain evidence="2 3">TC 32-1</strain>
    </source>
</reference>
<dbReference type="AlphaFoldDB" id="W4K4C3"/>
<feature type="chain" id="PRO_5004845159" evidence="1">
    <location>
        <begin position="22"/>
        <end position="70"/>
    </location>
</feature>
<evidence type="ECO:0000313" key="2">
    <source>
        <dbReference type="EMBL" id="ETW80688.1"/>
    </source>
</evidence>
<dbReference type="HOGENOM" id="CLU_2758083_0_0_1"/>
<dbReference type="OrthoDB" id="10476893at2759"/>
<dbReference type="GeneID" id="20676233"/>
<feature type="signal peptide" evidence="1">
    <location>
        <begin position="1"/>
        <end position="21"/>
    </location>
</feature>
<keyword evidence="3" id="KW-1185">Reference proteome</keyword>
<organism evidence="2 3">
    <name type="scientific">Heterobasidion irregulare (strain TC 32-1)</name>
    <dbReference type="NCBI Taxonomy" id="747525"/>
    <lineage>
        <taxon>Eukaryota</taxon>
        <taxon>Fungi</taxon>
        <taxon>Dikarya</taxon>
        <taxon>Basidiomycota</taxon>
        <taxon>Agaricomycotina</taxon>
        <taxon>Agaricomycetes</taxon>
        <taxon>Russulales</taxon>
        <taxon>Bondarzewiaceae</taxon>
        <taxon>Heterobasidion</taxon>
        <taxon>Heterobasidion annosum species complex</taxon>
    </lineage>
</organism>
<evidence type="ECO:0000256" key="1">
    <source>
        <dbReference type="SAM" id="SignalP"/>
    </source>
</evidence>
<proteinExistence type="predicted"/>
<dbReference type="KEGG" id="hir:HETIRDRAFT_452225"/>
<dbReference type="Proteomes" id="UP000030671">
    <property type="component" value="Unassembled WGS sequence"/>
</dbReference>
<dbReference type="RefSeq" id="XP_009547407.1">
    <property type="nucleotide sequence ID" value="XM_009549112.1"/>
</dbReference>
<accession>W4K4C3</accession>